<dbReference type="AlphaFoldDB" id="A0A194VE38"/>
<name>A0A194VE38_CYTMA</name>
<gene>
    <name evidence="2" type="ORF">VP1G_11352</name>
</gene>
<evidence type="ECO:0000313" key="3">
    <source>
        <dbReference type="Proteomes" id="UP000078576"/>
    </source>
</evidence>
<dbReference type="STRING" id="694573.A0A194VE38"/>
<feature type="compositionally biased region" description="Polar residues" evidence="1">
    <location>
        <begin position="97"/>
        <end position="106"/>
    </location>
</feature>
<evidence type="ECO:0000313" key="2">
    <source>
        <dbReference type="EMBL" id="KUI62046.1"/>
    </source>
</evidence>
<accession>A0A194VE38</accession>
<sequence length="106" mass="12212">MPDYSTLTANRIIEDYCEEALVERMMDLLTDIGRDAVTWVGHKWGPGTRWMTMSPDQGTIKLHEEEFDKTIAWSYQDYARLYKATVQRTTPPPNRIPSASTTRKTG</sequence>
<dbReference type="EMBL" id="KN714797">
    <property type="protein sequence ID" value="KUI62046.1"/>
    <property type="molecule type" value="Genomic_DNA"/>
</dbReference>
<organism evidence="2 3">
    <name type="scientific">Cytospora mali</name>
    <name type="common">Apple Valsa canker fungus</name>
    <name type="synonym">Valsa mali</name>
    <dbReference type="NCBI Taxonomy" id="578113"/>
    <lineage>
        <taxon>Eukaryota</taxon>
        <taxon>Fungi</taxon>
        <taxon>Dikarya</taxon>
        <taxon>Ascomycota</taxon>
        <taxon>Pezizomycotina</taxon>
        <taxon>Sordariomycetes</taxon>
        <taxon>Sordariomycetidae</taxon>
        <taxon>Diaporthales</taxon>
        <taxon>Cytosporaceae</taxon>
        <taxon>Cytospora</taxon>
    </lineage>
</organism>
<proteinExistence type="predicted"/>
<protein>
    <submittedName>
        <fullName evidence="2">Uncharacterized protein</fullName>
    </submittedName>
</protein>
<evidence type="ECO:0000256" key="1">
    <source>
        <dbReference type="SAM" id="MobiDB-lite"/>
    </source>
</evidence>
<dbReference type="Proteomes" id="UP000078576">
    <property type="component" value="Unassembled WGS sequence"/>
</dbReference>
<keyword evidence="3" id="KW-1185">Reference proteome</keyword>
<feature type="region of interest" description="Disordered" evidence="1">
    <location>
        <begin position="86"/>
        <end position="106"/>
    </location>
</feature>
<dbReference type="OrthoDB" id="408373at2759"/>
<reference evidence="3" key="1">
    <citation type="submission" date="2014-12" db="EMBL/GenBank/DDBJ databases">
        <title>Genome Sequence of Valsa Canker Pathogens Uncovers a Specific Adaption of Colonization on Woody Bark.</title>
        <authorList>
            <person name="Yin Z."/>
            <person name="Liu H."/>
            <person name="Gao X."/>
            <person name="Li Z."/>
            <person name="Song N."/>
            <person name="Ke X."/>
            <person name="Dai Q."/>
            <person name="Wu Y."/>
            <person name="Sun Y."/>
            <person name="Xu J.-R."/>
            <person name="Kang Z.K."/>
            <person name="Wang L."/>
            <person name="Huang L."/>
        </authorList>
    </citation>
    <scope>NUCLEOTIDE SEQUENCE [LARGE SCALE GENOMIC DNA]</scope>
    <source>
        <strain evidence="3">SXYL134</strain>
    </source>
</reference>